<comment type="similarity">
    <text evidence="1">Belongs to the LRRFIP family.</text>
</comment>
<organism evidence="5 6">
    <name type="scientific">Clavelina lepadiformis</name>
    <name type="common">Light-bulb sea squirt</name>
    <name type="synonym">Ascidia lepadiformis</name>
    <dbReference type="NCBI Taxonomy" id="159417"/>
    <lineage>
        <taxon>Eukaryota</taxon>
        <taxon>Metazoa</taxon>
        <taxon>Chordata</taxon>
        <taxon>Tunicata</taxon>
        <taxon>Ascidiacea</taxon>
        <taxon>Aplousobranchia</taxon>
        <taxon>Clavelinidae</taxon>
        <taxon>Clavelina</taxon>
    </lineage>
</organism>
<dbReference type="InterPro" id="IPR019139">
    <property type="entry name" value="LRRFIP1/2"/>
</dbReference>
<feature type="region of interest" description="Disordered" evidence="4">
    <location>
        <begin position="895"/>
        <end position="991"/>
    </location>
</feature>
<evidence type="ECO:0000256" key="2">
    <source>
        <dbReference type="ARBA" id="ARBA00023054"/>
    </source>
</evidence>
<dbReference type="EMBL" id="CAWYQH010000013">
    <property type="protein sequence ID" value="CAK8675193.1"/>
    <property type="molecule type" value="Genomic_DNA"/>
</dbReference>
<evidence type="ECO:0000313" key="6">
    <source>
        <dbReference type="Proteomes" id="UP001642483"/>
    </source>
</evidence>
<evidence type="ECO:0000256" key="3">
    <source>
        <dbReference type="SAM" id="Coils"/>
    </source>
</evidence>
<dbReference type="Pfam" id="PF09738">
    <property type="entry name" value="LRRFIP"/>
    <property type="match status" value="1"/>
</dbReference>
<comment type="caution">
    <text evidence="5">The sequence shown here is derived from an EMBL/GenBank/DDBJ whole genome shotgun (WGS) entry which is preliminary data.</text>
</comment>
<proteinExistence type="inferred from homology"/>
<dbReference type="PANTHER" id="PTHR19212:SF0">
    <property type="entry name" value="LD07988P"/>
    <property type="match status" value="1"/>
</dbReference>
<evidence type="ECO:0000256" key="4">
    <source>
        <dbReference type="SAM" id="MobiDB-lite"/>
    </source>
</evidence>
<accession>A0ABP0F8T5</accession>
<evidence type="ECO:0000313" key="5">
    <source>
        <dbReference type="EMBL" id="CAK8675193.1"/>
    </source>
</evidence>
<feature type="compositionally biased region" description="Polar residues" evidence="4">
    <location>
        <begin position="901"/>
        <end position="920"/>
    </location>
</feature>
<feature type="compositionally biased region" description="Polar residues" evidence="4">
    <location>
        <begin position="961"/>
        <end position="971"/>
    </location>
</feature>
<gene>
    <name evidence="5" type="ORF">CVLEPA_LOCUS4799</name>
</gene>
<feature type="compositionally biased region" description="Basic and acidic residues" evidence="4">
    <location>
        <begin position="940"/>
        <end position="955"/>
    </location>
</feature>
<reference evidence="5 6" key="1">
    <citation type="submission" date="2024-02" db="EMBL/GenBank/DDBJ databases">
        <authorList>
            <person name="Daric V."/>
            <person name="Darras S."/>
        </authorList>
    </citation>
    <scope>NUCLEOTIDE SEQUENCE [LARGE SCALE GENOMIC DNA]</scope>
</reference>
<feature type="region of interest" description="Disordered" evidence="4">
    <location>
        <begin position="533"/>
        <end position="571"/>
    </location>
</feature>
<dbReference type="PANTHER" id="PTHR19212">
    <property type="entry name" value="LEUCINE RICH REPEAT IN FLII INTERACTING PROTEIN"/>
    <property type="match status" value="1"/>
</dbReference>
<feature type="coiled-coil region" evidence="3">
    <location>
        <begin position="1183"/>
        <end position="1273"/>
    </location>
</feature>
<evidence type="ECO:0000256" key="1">
    <source>
        <dbReference type="ARBA" id="ARBA00008275"/>
    </source>
</evidence>
<feature type="region of interest" description="Disordered" evidence="4">
    <location>
        <begin position="1"/>
        <end position="30"/>
    </location>
</feature>
<keyword evidence="6" id="KW-1185">Reference proteome</keyword>
<feature type="coiled-coil region" evidence="3">
    <location>
        <begin position="1131"/>
        <end position="1158"/>
    </location>
</feature>
<feature type="coiled-coil region" evidence="3">
    <location>
        <begin position="992"/>
        <end position="1085"/>
    </location>
</feature>
<protein>
    <submittedName>
        <fullName evidence="5">Uncharacterized protein</fullName>
    </submittedName>
</protein>
<dbReference type="Gene3D" id="1.20.5.4090">
    <property type="match status" value="1"/>
</dbReference>
<keyword evidence="2 3" id="KW-0175">Coiled coil</keyword>
<sequence>MGNAETSTNHGSNNPQPNSSKELTQQIKESATIRSECLQRAISKEMSESSINSTNPSMAESLHDYYSQHSVAKLPDLLQTNKLDSSSKMASDPGETVTCSCTDSYEVQDKENMFKFSQDKHVKEVLLDLLERVAADAYKADSKAKGSRQPFVITNDVGLYKTCTTIAMSHYVDVMLTQVFASAYMEATRLEPPSTNALFENRLSSYMKVDNENSKLIINGAIHMTSNEIHDEEECVAGDKHSIEKKVGPTAASGQICSEMLSIGARNRHSKTVKFTEKIMAAKTSVDEHDGFVKNDKLLEGIYDGDCEGFVKDVLDEVLDAVCVPTDECSDQYHLTGECDFDNVPDGKLSTIVSFKSKEDDFTLLSEDNDQFYLNSSHISSDNLTEVAETITKSVIASSLEIVHVECVTNFVEDLINSVILDIAQKHTSSESQLPNVADGTSNCLNYKNGSKSTTENSDIGCSTDKLTSKSSVLTCQYEDENTILKHSVLDHYLDDADVHDHDVDDNDNADVQDHDVNDADFHHCDVNDADAHNHDLDDAGDHDHDVNGVDPHDHHVDDDDSDGHDRDVDDVDVYDHDVNEHNLDDIDVCDHDVDNADLISTSLALGGSEENQVNSSSEEFPCSTKNIICQSEDDKRNLNEVIIDCGSFEDKNAEEKSSSTAESNVEYKMKNSNKEGTNDKICPSEGCKIQPQNSNNNLNVDVKEACFLSNDASNDLAIDHHSPNDTHGFEDDRSNPKNGEISDTRGENIVVKHNELLSTVDTCTATSIDDIDFTPHENGSNSVTDIVCDENTMSISVATEISSPETAIITNGSDDDATNTTIHTSVPVVTMALVDNSIDYNNEYCLNVETEDGSHRDESFQKTTNSFFDHNETITSMNSTEPEGGVVEKGIKESDENHCENSCPSDNSSKTSDILTNSDKSLREERLAAKGSQLMKQKQMNENKNSRWKLKNDVPPKAASLTNSSSSYNHASHLDQPRSEVNESIGPDASTQELKNALDALEEKYRQAMVQTAQLDNERSQLQYQVQQLCDVLEEQEDELYRLKGEHKEKCQEVERQKRGYAALQKKYGDMQEALRQRDELIQEQGLVVVGEDHSTMVDEDYGKPSIALVSQVAAQVLESAGDGSLDAQLKKLAEEKQTLADQVRSLQLQLEEEQRRVVENGKTGSMHSESGVTEMQLLEIQREAAKQLNEYKLKLQKSEQDLIACHGHISRLESQLQRVKQTSELYEKNEDEMRAEKRKLMRDLRTALDRIEEMEMTNSHLEKRLERIRASRTAVSQT</sequence>
<name>A0ABP0F8T5_CLALP</name>
<feature type="compositionally biased region" description="Basic and acidic residues" evidence="4">
    <location>
        <begin position="973"/>
        <end position="982"/>
    </location>
</feature>
<dbReference type="Proteomes" id="UP001642483">
    <property type="component" value="Unassembled WGS sequence"/>
</dbReference>
<feature type="region of interest" description="Disordered" evidence="4">
    <location>
        <begin position="718"/>
        <end position="747"/>
    </location>
</feature>